<dbReference type="AlphaFoldDB" id="A0A507BKK8"/>
<dbReference type="PROSITE" id="PS50294">
    <property type="entry name" value="WD_REPEATS_REGION"/>
    <property type="match status" value="1"/>
</dbReference>
<dbReference type="EMBL" id="QEAO01000052">
    <property type="protein sequence ID" value="TPX31000.1"/>
    <property type="molecule type" value="Genomic_DNA"/>
</dbReference>
<evidence type="ECO:0000256" key="7">
    <source>
        <dbReference type="PIRNR" id="PIRNR038093"/>
    </source>
</evidence>
<keyword evidence="6 7" id="KW-0206">Cytoskeleton</keyword>
<dbReference type="PANTHER" id="PTHR10709">
    <property type="entry name" value="ACTIN-RELATED PROTEIN 2/3 COMPLEX SUBUNIT 1"/>
    <property type="match status" value="1"/>
</dbReference>
<gene>
    <name evidence="9" type="ORF">SmJEL517_g05557</name>
</gene>
<dbReference type="GO" id="GO:0005885">
    <property type="term" value="C:Arp2/3 protein complex"/>
    <property type="evidence" value="ECO:0007669"/>
    <property type="project" value="UniProtKB-UniRule"/>
</dbReference>
<dbReference type="GO" id="GO:0051015">
    <property type="term" value="F:actin filament binding"/>
    <property type="evidence" value="ECO:0007669"/>
    <property type="project" value="TreeGrafter"/>
</dbReference>
<dbReference type="SMART" id="SM00320">
    <property type="entry name" value="WD40"/>
    <property type="match status" value="5"/>
</dbReference>
<dbReference type="GO" id="GO:0034314">
    <property type="term" value="P:Arp2/3 complex-mediated actin nucleation"/>
    <property type="evidence" value="ECO:0007669"/>
    <property type="project" value="UniProtKB-UniRule"/>
</dbReference>
<dbReference type="OrthoDB" id="406844at2759"/>
<comment type="caution">
    <text evidence="9">The sequence shown here is derived from an EMBL/GenBank/DDBJ whole genome shotgun (WGS) entry which is preliminary data.</text>
</comment>
<protein>
    <recommendedName>
        <fullName evidence="7">Actin-related protein 2/3 complex subunit</fullName>
    </recommendedName>
</protein>
<dbReference type="PANTHER" id="PTHR10709:SF2">
    <property type="entry name" value="ACTIN-RELATED PROTEIN 2_3 COMPLEX SUBUNIT"/>
    <property type="match status" value="1"/>
</dbReference>
<dbReference type="InterPro" id="IPR001680">
    <property type="entry name" value="WD40_rpt"/>
</dbReference>
<evidence type="ECO:0000256" key="8">
    <source>
        <dbReference type="PROSITE-ProRule" id="PRU00221"/>
    </source>
</evidence>
<dbReference type="GO" id="GO:0030479">
    <property type="term" value="C:actin cortical patch"/>
    <property type="evidence" value="ECO:0007669"/>
    <property type="project" value="UniProtKB-SubCell"/>
</dbReference>
<name>A0A507BKK8_9FUNG</name>
<dbReference type="PROSITE" id="PS50082">
    <property type="entry name" value="WD_REPEATS_2"/>
    <property type="match status" value="1"/>
</dbReference>
<evidence type="ECO:0000256" key="6">
    <source>
        <dbReference type="ARBA" id="ARBA00023212"/>
    </source>
</evidence>
<keyword evidence="4" id="KW-0677">Repeat</keyword>
<proteinExistence type="inferred from homology"/>
<keyword evidence="10" id="KW-1185">Reference proteome</keyword>
<dbReference type="Proteomes" id="UP000319731">
    <property type="component" value="Unassembled WGS sequence"/>
</dbReference>
<comment type="similarity">
    <text evidence="1 7">Belongs to the WD repeat ARPC1 family.</text>
</comment>
<accession>A0A507BKK8</accession>
<dbReference type="Pfam" id="PF00400">
    <property type="entry name" value="WD40"/>
    <property type="match status" value="2"/>
</dbReference>
<keyword evidence="5 7" id="KW-0009">Actin-binding</keyword>
<dbReference type="InterPro" id="IPR017383">
    <property type="entry name" value="ARPC1"/>
</dbReference>
<evidence type="ECO:0000313" key="9">
    <source>
        <dbReference type="EMBL" id="TPX31000.1"/>
    </source>
</evidence>
<dbReference type="STRING" id="1806994.A0A507BKK8"/>
<evidence type="ECO:0000256" key="2">
    <source>
        <dbReference type="ARBA" id="ARBA00022490"/>
    </source>
</evidence>
<sequence>MSSPDLHQLLYGVPITCHAWNKDRSMVAISPNNHEVHIYKKSGSTFTVAHVLNEHDKLVTSIDWAPNSNRIVTCSQDRNAYVWTWDGSLWKPTLVLLRINRAATFVRWSPFENKFAVASGARCISVCYFEEDNDWWVSKHIKKPIRSTVLSLDWHPENILLVSGSADMTARVFSAFIKGTDTKASSPVWGEKLPFGTVCAEYSNGPGGWVHGVAFAPSGNFIGWVGHDSSLSLASPAWGPAPVTIKTSTLPLMSMIFTSENTIVAAGHDCTPYLFANQNNKWVLVDKMDRGQKKSTTGDNAMAKFKQMDSKAQAGQGDTELTTNHQNTITSVRAYAGPSGSVTRFSTSGVDGKLAVWDTSLSDAMSGMRMK</sequence>
<evidence type="ECO:0000313" key="10">
    <source>
        <dbReference type="Proteomes" id="UP000319731"/>
    </source>
</evidence>
<feature type="repeat" description="WD" evidence="8">
    <location>
        <begin position="52"/>
        <end position="83"/>
    </location>
</feature>
<evidence type="ECO:0000256" key="4">
    <source>
        <dbReference type="ARBA" id="ARBA00022737"/>
    </source>
</evidence>
<dbReference type="Gene3D" id="2.130.10.10">
    <property type="entry name" value="YVTN repeat-like/Quinoprotein amine dehydrogenase"/>
    <property type="match status" value="1"/>
</dbReference>
<keyword evidence="2 7" id="KW-0963">Cytoplasm</keyword>
<evidence type="ECO:0000256" key="3">
    <source>
        <dbReference type="ARBA" id="ARBA00022574"/>
    </source>
</evidence>
<reference evidence="9 10" key="1">
    <citation type="journal article" date="2019" name="Sci. Rep.">
        <title>Comparative genomics of chytrid fungi reveal insights into the obligate biotrophic and pathogenic lifestyle of Synchytrium endobioticum.</title>
        <authorList>
            <person name="van de Vossenberg B.T.L.H."/>
            <person name="Warris S."/>
            <person name="Nguyen H.D.T."/>
            <person name="van Gent-Pelzer M.P.E."/>
            <person name="Joly D.L."/>
            <person name="van de Geest H.C."/>
            <person name="Bonants P.J.M."/>
            <person name="Smith D.S."/>
            <person name="Levesque C.A."/>
            <person name="van der Lee T.A.J."/>
        </authorList>
    </citation>
    <scope>NUCLEOTIDE SEQUENCE [LARGE SCALE GENOMIC DNA]</scope>
    <source>
        <strain evidence="9 10">JEL517</strain>
    </source>
</reference>
<evidence type="ECO:0000256" key="1">
    <source>
        <dbReference type="ARBA" id="ARBA00006260"/>
    </source>
</evidence>
<keyword evidence="3 8" id="KW-0853">WD repeat</keyword>
<dbReference type="PIRSF" id="PIRSF038093">
    <property type="entry name" value="ARP2/3_su1"/>
    <property type="match status" value="1"/>
</dbReference>
<dbReference type="InterPro" id="IPR036322">
    <property type="entry name" value="WD40_repeat_dom_sf"/>
</dbReference>
<dbReference type="InterPro" id="IPR015943">
    <property type="entry name" value="WD40/YVTN_repeat-like_dom_sf"/>
</dbReference>
<dbReference type="RefSeq" id="XP_031022530.1">
    <property type="nucleotide sequence ID" value="XM_031171483.1"/>
</dbReference>
<organism evidence="9 10">
    <name type="scientific">Synchytrium microbalum</name>
    <dbReference type="NCBI Taxonomy" id="1806994"/>
    <lineage>
        <taxon>Eukaryota</taxon>
        <taxon>Fungi</taxon>
        <taxon>Fungi incertae sedis</taxon>
        <taxon>Chytridiomycota</taxon>
        <taxon>Chytridiomycota incertae sedis</taxon>
        <taxon>Chytridiomycetes</taxon>
        <taxon>Synchytriales</taxon>
        <taxon>Synchytriaceae</taxon>
        <taxon>Synchytrium</taxon>
    </lineage>
</organism>
<dbReference type="SUPFAM" id="SSF50978">
    <property type="entry name" value="WD40 repeat-like"/>
    <property type="match status" value="1"/>
</dbReference>
<comment type="function">
    <text evidence="7">Functions as component of the Arp2/3 complex which is involved in regulation of actin polymerization and together with an activating nucleation-promoting factor (NPF) mediates the formation of branched actin networks.</text>
</comment>
<evidence type="ECO:0000256" key="5">
    <source>
        <dbReference type="ARBA" id="ARBA00023203"/>
    </source>
</evidence>
<comment type="subcellular location">
    <subcellularLocation>
        <location evidence="7">Cytoplasm</location>
        <location evidence="7">Cytoskeleton</location>
        <location evidence="7">Actin patch</location>
    </subcellularLocation>
</comment>
<dbReference type="GeneID" id="42006780"/>